<dbReference type="SUPFAM" id="SSF56672">
    <property type="entry name" value="DNA/RNA polymerases"/>
    <property type="match status" value="1"/>
</dbReference>
<dbReference type="Gene3D" id="3.10.10.10">
    <property type="entry name" value="HIV Type 1 Reverse Transcriptase, subunit A, domain 1"/>
    <property type="match status" value="1"/>
</dbReference>
<evidence type="ECO:0000256" key="6">
    <source>
        <dbReference type="ARBA" id="ARBA00022918"/>
    </source>
</evidence>
<keyword evidence="5" id="KW-0378">Hydrolase</keyword>
<organism evidence="10 11">
    <name type="scientific">Austropuccinia psidii MF-1</name>
    <dbReference type="NCBI Taxonomy" id="1389203"/>
    <lineage>
        <taxon>Eukaryota</taxon>
        <taxon>Fungi</taxon>
        <taxon>Dikarya</taxon>
        <taxon>Basidiomycota</taxon>
        <taxon>Pucciniomycotina</taxon>
        <taxon>Pucciniomycetes</taxon>
        <taxon>Pucciniales</taxon>
        <taxon>Sphaerophragmiaceae</taxon>
        <taxon>Austropuccinia</taxon>
    </lineage>
</organism>
<keyword evidence="6" id="KW-0695">RNA-directed DNA polymerase</keyword>
<gene>
    <name evidence="10" type="ORF">O181_012984</name>
</gene>
<name>A0A9Q3BXB8_9BASI</name>
<dbReference type="PANTHER" id="PTHR37984">
    <property type="entry name" value="PROTEIN CBG26694"/>
    <property type="match status" value="1"/>
</dbReference>
<keyword evidence="4" id="KW-0255">Endonuclease</keyword>
<sequence length="805" mass="92390">MTFPPLSTVLLLLVNLIHLSFLLLSISLPSFTLIHYFHKEIKDAGEHVAISLLHLFQGDMDLPPLSFHASLEEQWDKEEEPEEIEAVLQVVPPAYHQYLDAFSKVKEEKLPPHHACDHHIKLQGLLPPVDVIYSLSKNESETLWAYISENLEKGFIRPSSSSTGAPILFVRKKDGGLPLCVYYHKIKAFTRKNRYAVPPMDQLLTLFNGSAIFSKIDLRGAYNLLRIKEGDEHSIAFRAKYGSYEYLVMPFGLTNAPASFQSIVNDIFADFLDIFVVVYLDDIIVFPNFEEEHVKHVASLLQRLRDKNLFSKASKCVFHASSVESLGYVVSKEGPKMDSSKEAVSQFQILEEAFTTAPILSHLNPSLPTIVETDCSDYAFGTVLRQVNDSGKHPIAFDSCKLLLTELNYEIHEKEPLGIVCALKCWRAFLLSLSDSFEVLKDHSSLQYFMSSKVLTCHQARWAEFLSDFHFSITYPPGILATLPDALSRCDNVYPERKVDFTSKNSQSFHQVLKQNEIKQSRFFSIKVEVFSDLVDQIQKAVWQDQYSKEILKQFARGELVSDYTLEPQAKFLFFKDRVVIPSNHELQLDILQKCHDPPLAGHPGHKMTLKLIKRDFYFAGINQIVKDYLSSFQQCWRNKNIHHKKLGFLKALEITSGTWNSLSIDFIAQLPLSRNFDSILVAADRFSKMAIFIPTYSTITAWDLTQIFISHVFSKHSLPISIQLRISRDLSTAFHPETHGQTERANQILEQYLWMYVSYHQDDWHIWLPLAEFAYNNAEHSSTKQEPFFTIYRRNPSFDSIHIS</sequence>
<dbReference type="Gene3D" id="3.30.420.10">
    <property type="entry name" value="Ribonuclease H-like superfamily/Ribonuclease H"/>
    <property type="match status" value="1"/>
</dbReference>
<evidence type="ECO:0008006" key="12">
    <source>
        <dbReference type="Google" id="ProtNLM"/>
    </source>
</evidence>
<dbReference type="InterPro" id="IPR036397">
    <property type="entry name" value="RNaseH_sf"/>
</dbReference>
<comment type="caution">
    <text evidence="10">The sequence shown here is derived from an EMBL/GenBank/DDBJ whole genome shotgun (WGS) entry which is preliminary data.</text>
</comment>
<feature type="domain" description="Integrase zinc-binding" evidence="9">
    <location>
        <begin position="584"/>
        <end position="641"/>
    </location>
</feature>
<dbReference type="InterPro" id="IPR000477">
    <property type="entry name" value="RT_dom"/>
</dbReference>
<accession>A0A9Q3BXB8</accession>
<dbReference type="GO" id="GO:0003676">
    <property type="term" value="F:nucleic acid binding"/>
    <property type="evidence" value="ECO:0007669"/>
    <property type="project" value="InterPro"/>
</dbReference>
<evidence type="ECO:0000313" key="10">
    <source>
        <dbReference type="EMBL" id="MBW0473269.1"/>
    </source>
</evidence>
<dbReference type="InterPro" id="IPR043128">
    <property type="entry name" value="Rev_trsase/Diguanyl_cyclase"/>
</dbReference>
<reference evidence="10" key="1">
    <citation type="submission" date="2021-03" db="EMBL/GenBank/DDBJ databases">
        <title>Draft genome sequence of rust myrtle Austropuccinia psidii MF-1, a brazilian biotype.</title>
        <authorList>
            <person name="Quecine M.C."/>
            <person name="Pachon D.M.R."/>
            <person name="Bonatelli M.L."/>
            <person name="Correr F.H."/>
            <person name="Franceschini L.M."/>
            <person name="Leite T.F."/>
            <person name="Margarido G.R.A."/>
            <person name="Almeida C.A."/>
            <person name="Ferrarezi J.A."/>
            <person name="Labate C.A."/>
        </authorList>
    </citation>
    <scope>NUCLEOTIDE SEQUENCE</scope>
    <source>
        <strain evidence="10">MF-1</strain>
    </source>
</reference>
<dbReference type="Pfam" id="PF17921">
    <property type="entry name" value="Integrase_H2C2"/>
    <property type="match status" value="1"/>
</dbReference>
<dbReference type="InterPro" id="IPR012337">
    <property type="entry name" value="RNaseH-like_sf"/>
</dbReference>
<dbReference type="InterPro" id="IPR041373">
    <property type="entry name" value="RT_RNaseH"/>
</dbReference>
<dbReference type="Pfam" id="PF17917">
    <property type="entry name" value="RT_RNaseH"/>
    <property type="match status" value="1"/>
</dbReference>
<evidence type="ECO:0000259" key="9">
    <source>
        <dbReference type="Pfam" id="PF17921"/>
    </source>
</evidence>
<dbReference type="PANTHER" id="PTHR37984:SF5">
    <property type="entry name" value="PROTEIN NYNRIN-LIKE"/>
    <property type="match status" value="1"/>
</dbReference>
<dbReference type="SUPFAM" id="SSF53098">
    <property type="entry name" value="Ribonuclease H-like"/>
    <property type="match status" value="1"/>
</dbReference>
<dbReference type="EMBL" id="AVOT02003352">
    <property type="protein sequence ID" value="MBW0473269.1"/>
    <property type="molecule type" value="Genomic_DNA"/>
</dbReference>
<proteinExistence type="predicted"/>
<dbReference type="Proteomes" id="UP000765509">
    <property type="component" value="Unassembled WGS sequence"/>
</dbReference>
<dbReference type="CDD" id="cd09274">
    <property type="entry name" value="RNase_HI_RT_Ty3"/>
    <property type="match status" value="1"/>
</dbReference>
<dbReference type="OrthoDB" id="2505288at2759"/>
<dbReference type="Gene3D" id="1.10.340.70">
    <property type="match status" value="1"/>
</dbReference>
<evidence type="ECO:0000259" key="8">
    <source>
        <dbReference type="Pfam" id="PF17917"/>
    </source>
</evidence>
<evidence type="ECO:0000256" key="5">
    <source>
        <dbReference type="ARBA" id="ARBA00022801"/>
    </source>
</evidence>
<evidence type="ECO:0000256" key="3">
    <source>
        <dbReference type="ARBA" id="ARBA00022722"/>
    </source>
</evidence>
<feature type="domain" description="Reverse transcriptase RNase H-like" evidence="8">
    <location>
        <begin position="364"/>
        <end position="469"/>
    </location>
</feature>
<dbReference type="AlphaFoldDB" id="A0A9Q3BXB8"/>
<dbReference type="GO" id="GO:0003964">
    <property type="term" value="F:RNA-directed DNA polymerase activity"/>
    <property type="evidence" value="ECO:0007669"/>
    <property type="project" value="UniProtKB-KW"/>
</dbReference>
<evidence type="ECO:0000256" key="1">
    <source>
        <dbReference type="ARBA" id="ARBA00022679"/>
    </source>
</evidence>
<evidence type="ECO:0000259" key="7">
    <source>
        <dbReference type="Pfam" id="PF00078"/>
    </source>
</evidence>
<evidence type="ECO:0000313" key="11">
    <source>
        <dbReference type="Proteomes" id="UP000765509"/>
    </source>
</evidence>
<keyword evidence="11" id="KW-1185">Reference proteome</keyword>
<dbReference type="CDD" id="cd01647">
    <property type="entry name" value="RT_LTR"/>
    <property type="match status" value="1"/>
</dbReference>
<dbReference type="InterPro" id="IPR041588">
    <property type="entry name" value="Integrase_H2C2"/>
</dbReference>
<dbReference type="Gene3D" id="3.30.70.270">
    <property type="match status" value="1"/>
</dbReference>
<keyword evidence="1" id="KW-0808">Transferase</keyword>
<feature type="domain" description="Reverse transcriptase" evidence="7">
    <location>
        <begin position="192"/>
        <end position="329"/>
    </location>
</feature>
<dbReference type="GO" id="GO:0004519">
    <property type="term" value="F:endonuclease activity"/>
    <property type="evidence" value="ECO:0007669"/>
    <property type="project" value="UniProtKB-KW"/>
</dbReference>
<dbReference type="GO" id="GO:0016787">
    <property type="term" value="F:hydrolase activity"/>
    <property type="evidence" value="ECO:0007669"/>
    <property type="project" value="UniProtKB-KW"/>
</dbReference>
<dbReference type="InterPro" id="IPR050951">
    <property type="entry name" value="Retrovirus_Pol_polyprotein"/>
</dbReference>
<evidence type="ECO:0000256" key="4">
    <source>
        <dbReference type="ARBA" id="ARBA00022759"/>
    </source>
</evidence>
<dbReference type="InterPro" id="IPR043502">
    <property type="entry name" value="DNA/RNA_pol_sf"/>
</dbReference>
<protein>
    <recommendedName>
        <fullName evidence="12">Reverse transcriptase domain-containing protein</fullName>
    </recommendedName>
</protein>
<dbReference type="Pfam" id="PF00078">
    <property type="entry name" value="RVT_1"/>
    <property type="match status" value="1"/>
</dbReference>
<keyword evidence="3" id="KW-0540">Nuclease</keyword>
<keyword evidence="2" id="KW-0548">Nucleotidyltransferase</keyword>
<evidence type="ECO:0000256" key="2">
    <source>
        <dbReference type="ARBA" id="ARBA00022695"/>
    </source>
</evidence>